<dbReference type="Proteomes" id="UP000199387">
    <property type="component" value="Unassembled WGS sequence"/>
</dbReference>
<keyword evidence="1" id="KW-0534">Nitrate assimilation</keyword>
<dbReference type="Pfam" id="PF02613">
    <property type="entry name" value="Nitrate_red_del"/>
    <property type="match status" value="1"/>
</dbReference>
<gene>
    <name evidence="2" type="ORF">SAMN04488112_11759</name>
</gene>
<proteinExistence type="predicted"/>
<dbReference type="RefSeq" id="WP_091571718.1">
    <property type="nucleotide sequence ID" value="NZ_FMZA01000017.1"/>
</dbReference>
<protein>
    <submittedName>
        <fullName evidence="2">Respiratory nitrate reductase chaperone NarJ</fullName>
    </submittedName>
</protein>
<name>A0A1G6PQ80_9BACL</name>
<organism evidence="2 3">
    <name type="scientific">Melghirimyces thermohalophilus</name>
    <dbReference type="NCBI Taxonomy" id="1236220"/>
    <lineage>
        <taxon>Bacteria</taxon>
        <taxon>Bacillati</taxon>
        <taxon>Bacillota</taxon>
        <taxon>Bacilli</taxon>
        <taxon>Bacillales</taxon>
        <taxon>Thermoactinomycetaceae</taxon>
        <taxon>Melghirimyces</taxon>
    </lineage>
</organism>
<dbReference type="InterPro" id="IPR036411">
    <property type="entry name" value="TorD-like_sf"/>
</dbReference>
<keyword evidence="3" id="KW-1185">Reference proteome</keyword>
<dbReference type="STRING" id="1236220.SAMN04488112_11759"/>
<evidence type="ECO:0000313" key="2">
    <source>
        <dbReference type="EMBL" id="SDC81527.1"/>
    </source>
</evidence>
<dbReference type="OrthoDB" id="5296272at2"/>
<dbReference type="NCBIfam" id="TIGR00684">
    <property type="entry name" value="narJ"/>
    <property type="match status" value="1"/>
</dbReference>
<sequence length="174" mass="20409">MDEHQTIFKLASIFLQYPDREWVENEALREEVASLKHRGVRECYLRFLDQVELDTLCESYVQTFDFSDKTTLYLTYPLFGDQRERGEAFLKLKKEFREAGFPLLSDELPDYLPLVLEFAAIADSPYSRKVLMIHKKGIDQLLEGLEEIDSPYQWVVRGCLRAIDSFLEENQVVS</sequence>
<dbReference type="AlphaFoldDB" id="A0A1G6PQ80"/>
<dbReference type="InterPro" id="IPR020945">
    <property type="entry name" value="DMSO/NO3_reduct_chaperone"/>
</dbReference>
<dbReference type="InterPro" id="IPR003765">
    <property type="entry name" value="NO3_reductase_chaperone_NarJ"/>
</dbReference>
<dbReference type="Gene3D" id="1.10.3480.10">
    <property type="entry name" value="TorD-like"/>
    <property type="match status" value="1"/>
</dbReference>
<evidence type="ECO:0000256" key="1">
    <source>
        <dbReference type="ARBA" id="ARBA00023063"/>
    </source>
</evidence>
<evidence type="ECO:0000313" key="3">
    <source>
        <dbReference type="Proteomes" id="UP000199387"/>
    </source>
</evidence>
<dbReference type="PANTHER" id="PTHR43680:SF2">
    <property type="entry name" value="NITRATE REDUCTASE MOLYBDENUM COFACTOR ASSEMBLY CHAPERONE NARJ"/>
    <property type="match status" value="1"/>
</dbReference>
<dbReference type="SUPFAM" id="SSF89155">
    <property type="entry name" value="TorD-like"/>
    <property type="match status" value="1"/>
</dbReference>
<dbReference type="GO" id="GO:0042128">
    <property type="term" value="P:nitrate assimilation"/>
    <property type="evidence" value="ECO:0007669"/>
    <property type="project" value="UniProtKB-KW"/>
</dbReference>
<dbReference type="PANTHER" id="PTHR43680">
    <property type="entry name" value="NITRATE REDUCTASE MOLYBDENUM COFACTOR ASSEMBLY CHAPERONE"/>
    <property type="match status" value="1"/>
</dbReference>
<accession>A0A1G6PQ80</accession>
<dbReference type="GO" id="GO:0016530">
    <property type="term" value="F:metallochaperone activity"/>
    <property type="evidence" value="ECO:0007669"/>
    <property type="project" value="TreeGrafter"/>
</dbReference>
<dbReference type="GO" id="GO:0051082">
    <property type="term" value="F:unfolded protein binding"/>
    <property type="evidence" value="ECO:0007669"/>
    <property type="project" value="InterPro"/>
</dbReference>
<dbReference type="EMBL" id="FMZA01000017">
    <property type="protein sequence ID" value="SDC81527.1"/>
    <property type="molecule type" value="Genomic_DNA"/>
</dbReference>
<dbReference type="GO" id="GO:0051131">
    <property type="term" value="P:chaperone-mediated protein complex assembly"/>
    <property type="evidence" value="ECO:0007669"/>
    <property type="project" value="InterPro"/>
</dbReference>
<reference evidence="2 3" key="1">
    <citation type="submission" date="2016-10" db="EMBL/GenBank/DDBJ databases">
        <authorList>
            <person name="de Groot N.N."/>
        </authorList>
    </citation>
    <scope>NUCLEOTIDE SEQUENCE [LARGE SCALE GENOMIC DNA]</scope>
    <source>
        <strain evidence="2 3">DSM 45514</strain>
    </source>
</reference>